<evidence type="ECO:0000313" key="2">
    <source>
        <dbReference type="EMBL" id="ENY99449.1"/>
    </source>
</evidence>
<evidence type="ECO:0000256" key="1">
    <source>
        <dbReference type="SAM" id="Phobius"/>
    </source>
</evidence>
<sequence length="47" mass="5537">MGWEVLICIICIIIVIYISVKKNYNVKITFFKIFTIDLKKNNKNDGE</sequence>
<protein>
    <submittedName>
        <fullName evidence="2">Uncharacterized protein</fullName>
    </submittedName>
</protein>
<reference evidence="2 3" key="1">
    <citation type="submission" date="2013-01" db="EMBL/GenBank/DDBJ databases">
        <title>The Genome Sequence of Clostridium colicanis 209318.</title>
        <authorList>
            <consortium name="The Broad Institute Genome Sequencing Platform"/>
            <person name="Earl A."/>
            <person name="Ward D."/>
            <person name="Feldgarden M."/>
            <person name="Gevers D."/>
            <person name="Courvalin P."/>
            <person name="Lambert T."/>
            <person name="Walker B."/>
            <person name="Young S.K."/>
            <person name="Zeng Q."/>
            <person name="Gargeya S."/>
            <person name="Fitzgerald M."/>
            <person name="Haas B."/>
            <person name="Abouelleil A."/>
            <person name="Alvarado L."/>
            <person name="Arachchi H.M."/>
            <person name="Berlin A.M."/>
            <person name="Chapman S.B."/>
            <person name="Dewar J."/>
            <person name="Goldberg J."/>
            <person name="Griggs A."/>
            <person name="Gujja S."/>
            <person name="Hansen M."/>
            <person name="Howarth C."/>
            <person name="Imamovic A."/>
            <person name="Larimer J."/>
            <person name="McCowan C."/>
            <person name="Murphy C."/>
            <person name="Neiman D."/>
            <person name="Pearson M."/>
            <person name="Priest M."/>
            <person name="Roberts A."/>
            <person name="Saif S."/>
            <person name="Shea T."/>
            <person name="Sisk P."/>
            <person name="Sykes S."/>
            <person name="Wortman J."/>
            <person name="Nusbaum C."/>
            <person name="Birren B."/>
        </authorList>
    </citation>
    <scope>NUCLEOTIDE SEQUENCE [LARGE SCALE GENOMIC DNA]</scope>
    <source>
        <strain evidence="2 3">209318</strain>
    </source>
</reference>
<comment type="caution">
    <text evidence="2">The sequence shown here is derived from an EMBL/GenBank/DDBJ whole genome shotgun (WGS) entry which is preliminary data.</text>
</comment>
<gene>
    <name evidence="2" type="ORF">HMPREF1092_03190</name>
</gene>
<dbReference type="RefSeq" id="WP_002599630.1">
    <property type="nucleotide sequence ID" value="NZ_JADPHC010000008.1"/>
</dbReference>
<keyword evidence="3" id="KW-1185">Reference proteome</keyword>
<accession>N9W975</accession>
<dbReference type="Proteomes" id="UP000013097">
    <property type="component" value="Unassembled WGS sequence"/>
</dbReference>
<evidence type="ECO:0000313" key="3">
    <source>
        <dbReference type="Proteomes" id="UP000013097"/>
    </source>
</evidence>
<dbReference type="AlphaFoldDB" id="N9W975"/>
<keyword evidence="1" id="KW-0812">Transmembrane</keyword>
<keyword evidence="1" id="KW-0472">Membrane</keyword>
<name>N9W975_9CLOT</name>
<proteinExistence type="predicted"/>
<dbReference type="PATRIC" id="fig|999411.4.peg.3104"/>
<keyword evidence="1" id="KW-1133">Transmembrane helix</keyword>
<feature type="transmembrane region" description="Helical" evidence="1">
    <location>
        <begin position="6"/>
        <end position="24"/>
    </location>
</feature>
<organism evidence="2 3">
    <name type="scientific">Clostridium thermobutyricum</name>
    <dbReference type="NCBI Taxonomy" id="29372"/>
    <lineage>
        <taxon>Bacteria</taxon>
        <taxon>Bacillati</taxon>
        <taxon>Bacillota</taxon>
        <taxon>Clostridia</taxon>
        <taxon>Eubacteriales</taxon>
        <taxon>Clostridiaceae</taxon>
        <taxon>Clostridium</taxon>
    </lineage>
</organism>
<dbReference type="HOGENOM" id="CLU_3166436_0_0_9"/>
<dbReference type="EMBL" id="AGYT01000021">
    <property type="protein sequence ID" value="ENY99449.1"/>
    <property type="molecule type" value="Genomic_DNA"/>
</dbReference>